<dbReference type="Proteomes" id="UP000030988">
    <property type="component" value="Unassembled WGS sequence"/>
</dbReference>
<dbReference type="InterPro" id="IPR036812">
    <property type="entry name" value="NAD(P)_OxRdtase_dom_sf"/>
</dbReference>
<accession>A0A0B2BWV6</accession>
<evidence type="ECO:0000313" key="4">
    <source>
        <dbReference type="Proteomes" id="UP000030988"/>
    </source>
</evidence>
<reference evidence="3 4" key="1">
    <citation type="submission" date="2014-11" db="EMBL/GenBank/DDBJ databases">
        <title>Draft genome sequence of Kirrobacter mercurialis.</title>
        <authorList>
            <person name="Coil D.A."/>
            <person name="Eisen J.A."/>
        </authorList>
    </citation>
    <scope>NUCLEOTIDE SEQUENCE [LARGE SCALE GENOMIC DNA]</scope>
    <source>
        <strain evidence="3 4">Coronado</strain>
    </source>
</reference>
<keyword evidence="4" id="KW-1185">Reference proteome</keyword>
<dbReference type="Pfam" id="PF00248">
    <property type="entry name" value="Aldo_ket_red"/>
    <property type="match status" value="1"/>
</dbReference>
<dbReference type="AlphaFoldDB" id="A0A0B2BWV6"/>
<dbReference type="InterPro" id="IPR023210">
    <property type="entry name" value="NADP_OxRdtase_dom"/>
</dbReference>
<dbReference type="PANTHER" id="PTHR43625">
    <property type="entry name" value="AFLATOXIN B1 ALDEHYDE REDUCTASE"/>
    <property type="match status" value="1"/>
</dbReference>
<dbReference type="OrthoDB" id="7181835at2"/>
<dbReference type="InterPro" id="IPR050791">
    <property type="entry name" value="Aldo-Keto_reductase"/>
</dbReference>
<dbReference type="STRING" id="1572751.PK98_10695"/>
<dbReference type="PRINTS" id="PR00069">
    <property type="entry name" value="ALDKETRDTASE"/>
</dbReference>
<gene>
    <name evidence="3" type="ORF">PK98_10695</name>
</gene>
<dbReference type="GO" id="GO:0005737">
    <property type="term" value="C:cytoplasm"/>
    <property type="evidence" value="ECO:0007669"/>
    <property type="project" value="TreeGrafter"/>
</dbReference>
<proteinExistence type="predicted"/>
<dbReference type="GO" id="GO:0016491">
    <property type="term" value="F:oxidoreductase activity"/>
    <property type="evidence" value="ECO:0007669"/>
    <property type="project" value="UniProtKB-KW"/>
</dbReference>
<dbReference type="Gene3D" id="3.20.20.100">
    <property type="entry name" value="NADP-dependent oxidoreductase domain"/>
    <property type="match status" value="1"/>
</dbReference>
<sequence>MVVIRLLAGRQVHPIGLGCMNLSWAYGTPPAEEDKVRLLNRALDLGCNHLDTANIYGKGTNEELLARALKARRGEFLLASKTGIVVEGANRGIDCRPAAMHQSIEDSLARLQTDHIDLFYMHRFDRKVPVADMVGALAEAIAAGKIGAYGVSEWSAAHVREAHAVHPMAAVQTEYSLWTRNVELGVKDACTELGIALVAFSPLGRGAFGAELADPSTLEDGDLRRSMPRFSAENWPENLRLIRGLAALAQEAGLTPAQLALRWVLQQGEHVHAIPGTTSIAHLEQNHAAATIAVAEEIVTEAGVLISQLTVRGHRYHDAIRGTIDTEEFPAETDAG</sequence>
<evidence type="ECO:0000313" key="3">
    <source>
        <dbReference type="EMBL" id="KHL24477.1"/>
    </source>
</evidence>
<name>A0A0B2BWV6_9SPHN</name>
<evidence type="ECO:0000259" key="2">
    <source>
        <dbReference type="Pfam" id="PF00248"/>
    </source>
</evidence>
<dbReference type="EMBL" id="JTDN01000002">
    <property type="protein sequence ID" value="KHL24477.1"/>
    <property type="molecule type" value="Genomic_DNA"/>
</dbReference>
<dbReference type="InterPro" id="IPR020471">
    <property type="entry name" value="AKR"/>
</dbReference>
<keyword evidence="1" id="KW-0560">Oxidoreductase</keyword>
<dbReference type="PANTHER" id="PTHR43625:SF40">
    <property type="entry name" value="ALDO-KETO REDUCTASE YAKC [NADP(+)]"/>
    <property type="match status" value="1"/>
</dbReference>
<dbReference type="SUPFAM" id="SSF51430">
    <property type="entry name" value="NAD(P)-linked oxidoreductase"/>
    <property type="match status" value="1"/>
</dbReference>
<evidence type="ECO:0000256" key="1">
    <source>
        <dbReference type="ARBA" id="ARBA00023002"/>
    </source>
</evidence>
<organism evidence="3 4">
    <name type="scientific">Croceibacterium mercuriale</name>
    <dbReference type="NCBI Taxonomy" id="1572751"/>
    <lineage>
        <taxon>Bacteria</taxon>
        <taxon>Pseudomonadati</taxon>
        <taxon>Pseudomonadota</taxon>
        <taxon>Alphaproteobacteria</taxon>
        <taxon>Sphingomonadales</taxon>
        <taxon>Erythrobacteraceae</taxon>
        <taxon>Croceibacterium</taxon>
    </lineage>
</organism>
<dbReference type="RefSeq" id="WP_039096913.1">
    <property type="nucleotide sequence ID" value="NZ_JTDN01000002.1"/>
</dbReference>
<comment type="caution">
    <text evidence="3">The sequence shown here is derived from an EMBL/GenBank/DDBJ whole genome shotgun (WGS) entry which is preliminary data.</text>
</comment>
<feature type="domain" description="NADP-dependent oxidoreductase" evidence="2">
    <location>
        <begin position="14"/>
        <end position="295"/>
    </location>
</feature>
<protein>
    <submittedName>
        <fullName evidence="3">Aldo/keto reductase</fullName>
    </submittedName>
</protein>